<dbReference type="EMBL" id="JBHLUK010000005">
    <property type="protein sequence ID" value="MFC0422786.1"/>
    <property type="molecule type" value="Genomic_DNA"/>
</dbReference>
<dbReference type="InterPro" id="IPR045865">
    <property type="entry name" value="ACT-like_dom_sf"/>
</dbReference>
<dbReference type="InterPro" id="IPR002912">
    <property type="entry name" value="ACT_dom"/>
</dbReference>
<evidence type="ECO:0000256" key="9">
    <source>
        <dbReference type="ARBA" id="ARBA00049260"/>
    </source>
</evidence>
<keyword evidence="13" id="KW-1185">Reference proteome</keyword>
<dbReference type="Gene3D" id="1.10.3660.10">
    <property type="entry name" value="6-phosphogluconate dehydrogenase C-terminal like domain"/>
    <property type="match status" value="1"/>
</dbReference>
<evidence type="ECO:0000256" key="2">
    <source>
        <dbReference type="ARBA" id="ARBA00007964"/>
    </source>
</evidence>
<dbReference type="PANTHER" id="PTHR21363:SF0">
    <property type="entry name" value="PREPHENATE DEHYDROGENASE [NADP(+)]"/>
    <property type="match status" value="1"/>
</dbReference>
<dbReference type="SUPFAM" id="SSF55021">
    <property type="entry name" value="ACT-like"/>
    <property type="match status" value="1"/>
</dbReference>
<evidence type="ECO:0000259" key="11">
    <source>
        <dbReference type="PROSITE" id="PS51671"/>
    </source>
</evidence>
<keyword evidence="5" id="KW-0827">Tyrosine biosynthesis</keyword>
<comment type="caution">
    <text evidence="12">The sequence shown here is derived from an EMBL/GenBank/DDBJ whole genome shotgun (WGS) entry which is preliminary data.</text>
</comment>
<dbReference type="Pfam" id="PF20463">
    <property type="entry name" value="PDH_C"/>
    <property type="match status" value="1"/>
</dbReference>
<dbReference type="SUPFAM" id="SSF51735">
    <property type="entry name" value="NAD(P)-binding Rossmann-fold domains"/>
    <property type="match status" value="1"/>
</dbReference>
<dbReference type="InterPro" id="IPR046826">
    <property type="entry name" value="PDH_N"/>
</dbReference>
<evidence type="ECO:0000256" key="7">
    <source>
        <dbReference type="ARBA" id="ARBA00023027"/>
    </source>
</evidence>
<dbReference type="GO" id="GO:0008977">
    <property type="term" value="F:prephenate dehydrogenase (NAD+) activity"/>
    <property type="evidence" value="ECO:0007669"/>
    <property type="project" value="UniProtKB-EC"/>
</dbReference>
<evidence type="ECO:0000256" key="4">
    <source>
        <dbReference type="ARBA" id="ARBA00016891"/>
    </source>
</evidence>
<dbReference type="PROSITE" id="PS51176">
    <property type="entry name" value="PDH_ADH"/>
    <property type="match status" value="1"/>
</dbReference>
<evidence type="ECO:0000313" key="12">
    <source>
        <dbReference type="EMBL" id="MFC0422786.1"/>
    </source>
</evidence>
<dbReference type="PROSITE" id="PS51671">
    <property type="entry name" value="ACT"/>
    <property type="match status" value="1"/>
</dbReference>
<dbReference type="SUPFAM" id="SSF48179">
    <property type="entry name" value="6-phosphogluconate dehydrogenase C-terminal domain-like"/>
    <property type="match status" value="1"/>
</dbReference>
<accession>A0ABV6JZZ0</accession>
<evidence type="ECO:0000313" key="13">
    <source>
        <dbReference type="Proteomes" id="UP001589855"/>
    </source>
</evidence>
<dbReference type="RefSeq" id="WP_137644394.1">
    <property type="nucleotide sequence ID" value="NZ_BAABRM010000004.1"/>
</dbReference>
<dbReference type="Gene3D" id="3.40.50.720">
    <property type="entry name" value="NAD(P)-binding Rossmann-like Domain"/>
    <property type="match status" value="1"/>
</dbReference>
<proteinExistence type="inferred from homology"/>
<comment type="pathway">
    <text evidence="1">Amino-acid biosynthesis; L-tyrosine biosynthesis; (4-hydroxyphenyl)pyruvate from prephenate (NAD(+) route): step 1/1.</text>
</comment>
<dbReference type="Pfam" id="PF02153">
    <property type="entry name" value="PDH_N"/>
    <property type="match status" value="1"/>
</dbReference>
<dbReference type="InterPro" id="IPR050812">
    <property type="entry name" value="Preph/Arog_dehydrog"/>
</dbReference>
<evidence type="ECO:0000256" key="8">
    <source>
        <dbReference type="ARBA" id="ARBA00023141"/>
    </source>
</evidence>
<evidence type="ECO:0000259" key="10">
    <source>
        <dbReference type="PROSITE" id="PS51176"/>
    </source>
</evidence>
<dbReference type="EC" id="1.3.1.12" evidence="3"/>
<keyword evidence="8" id="KW-0057">Aromatic amino acid biosynthesis</keyword>
<reference evidence="12 13" key="1">
    <citation type="submission" date="2024-09" db="EMBL/GenBank/DDBJ databases">
        <authorList>
            <person name="Sun Q."/>
            <person name="Mori K."/>
        </authorList>
    </citation>
    <scope>NUCLEOTIDE SEQUENCE [LARGE SCALE GENOMIC DNA]</scope>
    <source>
        <strain evidence="12 13">TBRC 4575</strain>
    </source>
</reference>
<keyword evidence="7" id="KW-0520">NAD</keyword>
<dbReference type="NCBIfam" id="NF005107">
    <property type="entry name" value="PRK06545.1-5"/>
    <property type="match status" value="1"/>
</dbReference>
<feature type="domain" description="ACT" evidence="11">
    <location>
        <begin position="295"/>
        <end position="365"/>
    </location>
</feature>
<feature type="domain" description="Prephenate/arogenate dehydrogenase" evidence="10">
    <location>
        <begin position="2"/>
        <end position="290"/>
    </location>
</feature>
<organism evidence="12 13">
    <name type="scientific">Lactiplantibacillus plajomi</name>
    <dbReference type="NCBI Taxonomy" id="1457217"/>
    <lineage>
        <taxon>Bacteria</taxon>
        <taxon>Bacillati</taxon>
        <taxon>Bacillota</taxon>
        <taxon>Bacilli</taxon>
        <taxon>Lactobacillales</taxon>
        <taxon>Lactobacillaceae</taxon>
        <taxon>Lactiplantibacillus</taxon>
    </lineage>
</organism>
<protein>
    <recommendedName>
        <fullName evidence="4">Prephenate dehydrogenase</fullName>
        <ecNumber evidence="3">1.3.1.12</ecNumber>
    </recommendedName>
</protein>
<evidence type="ECO:0000256" key="6">
    <source>
        <dbReference type="ARBA" id="ARBA00023002"/>
    </source>
</evidence>
<dbReference type="InterPro" id="IPR046825">
    <property type="entry name" value="PDH_C"/>
</dbReference>
<dbReference type="InterPro" id="IPR008927">
    <property type="entry name" value="6-PGluconate_DH-like_C_sf"/>
</dbReference>
<comment type="similarity">
    <text evidence="2">Belongs to the prephenate/arogenate dehydrogenase family.</text>
</comment>
<comment type="catalytic activity">
    <reaction evidence="9">
        <text>prephenate + NAD(+) = 3-(4-hydroxyphenyl)pyruvate + CO2 + NADH</text>
        <dbReference type="Rhea" id="RHEA:13869"/>
        <dbReference type="ChEBI" id="CHEBI:16526"/>
        <dbReference type="ChEBI" id="CHEBI:29934"/>
        <dbReference type="ChEBI" id="CHEBI:36242"/>
        <dbReference type="ChEBI" id="CHEBI:57540"/>
        <dbReference type="ChEBI" id="CHEBI:57945"/>
        <dbReference type="EC" id="1.3.1.12"/>
    </reaction>
</comment>
<evidence type="ECO:0000256" key="5">
    <source>
        <dbReference type="ARBA" id="ARBA00022498"/>
    </source>
</evidence>
<dbReference type="Proteomes" id="UP001589855">
    <property type="component" value="Unassembled WGS sequence"/>
</dbReference>
<sequence length="365" mass="38608">MTTILIKGLGLIGSSLAQAIRQAEPAVTVVGVDTDQASLSYAEQRGIVDQTAPALAEVAGQADVIILATPVSVICADLAQLAALPLKAGVLVTDVGSTKQAVMRAAKPLQSKGVAFIGGHPMAGSHKSGVTAGKPDLFENAFYFLIPGLTADSAVTSLQKLLRATRVKWLTVTATQHDRIVGQLSHLPHVVAAALVNQTQAALADSPLGLRLAAGGFKSITRIASSDPTMWTAILRTNGELVTHRLQAYIDELTRVKRAIAVGDTANLKDFFDRAKLTRDQLGPEQLGSLPNFYDLFLNVPDRVGALADVTHRLAAAQISLVNIHILEIREDIDGVLQLTFGNAAAQAQAARVLETAGYQIVRRN</sequence>
<dbReference type="CDD" id="cd04909">
    <property type="entry name" value="ACT_PDH-BS"/>
    <property type="match status" value="1"/>
</dbReference>
<name>A0ABV6JZZ0_9LACO</name>
<dbReference type="InterPro" id="IPR036291">
    <property type="entry name" value="NAD(P)-bd_dom_sf"/>
</dbReference>
<gene>
    <name evidence="12" type="ORF">ACFFGS_01150</name>
</gene>
<keyword evidence="8" id="KW-0028">Amino-acid biosynthesis</keyword>
<keyword evidence="6 12" id="KW-0560">Oxidoreductase</keyword>
<evidence type="ECO:0000256" key="3">
    <source>
        <dbReference type="ARBA" id="ARBA00012068"/>
    </source>
</evidence>
<dbReference type="PANTHER" id="PTHR21363">
    <property type="entry name" value="PREPHENATE DEHYDROGENASE"/>
    <property type="match status" value="1"/>
</dbReference>
<dbReference type="InterPro" id="IPR003099">
    <property type="entry name" value="Prephen_DH"/>
</dbReference>
<evidence type="ECO:0000256" key="1">
    <source>
        <dbReference type="ARBA" id="ARBA00005067"/>
    </source>
</evidence>